<keyword evidence="10 15" id="KW-1133">Transmembrane helix</keyword>
<feature type="transmembrane region" description="Helical" evidence="15">
    <location>
        <begin position="50"/>
        <end position="72"/>
    </location>
</feature>
<dbReference type="PANTHER" id="PTHR11435">
    <property type="entry name" value="NADH UBIQUINONE OXIDOREDUCTASE SUBUNIT ND6"/>
    <property type="match status" value="1"/>
</dbReference>
<dbReference type="Pfam" id="PF00499">
    <property type="entry name" value="Oxidored_q3"/>
    <property type="match status" value="1"/>
</dbReference>
<gene>
    <name evidence="16" type="primary">ND6</name>
</gene>
<evidence type="ECO:0000256" key="3">
    <source>
        <dbReference type="ARBA" id="ARBA00012944"/>
    </source>
</evidence>
<evidence type="ECO:0000256" key="8">
    <source>
        <dbReference type="ARBA" id="ARBA00022967"/>
    </source>
</evidence>
<dbReference type="InterPro" id="IPR001457">
    <property type="entry name" value="NADH_UbQ/plastoQ_OxRdtase_su6"/>
</dbReference>
<dbReference type="EMBL" id="MH745105">
    <property type="protein sequence ID" value="QEO33847.1"/>
    <property type="molecule type" value="Genomic_DNA"/>
</dbReference>
<organism evidence="16">
    <name type="scientific">Xerotyphlops vermicularis</name>
    <name type="common">Eurasian blind snake</name>
    <dbReference type="NCBI Taxonomy" id="759976"/>
    <lineage>
        <taxon>Eukaryota</taxon>
        <taxon>Metazoa</taxon>
        <taxon>Chordata</taxon>
        <taxon>Craniata</taxon>
        <taxon>Vertebrata</taxon>
        <taxon>Euteleostomi</taxon>
        <taxon>Lepidosauria</taxon>
        <taxon>Squamata</taxon>
        <taxon>Bifurcata</taxon>
        <taxon>Unidentata</taxon>
        <taxon>Episquamata</taxon>
        <taxon>Toxicofera</taxon>
        <taxon>Serpentes</taxon>
        <taxon>Typhlopoidea</taxon>
        <taxon>Typhlopidae</taxon>
        <taxon>Xerotyphlops</taxon>
    </lineage>
</organism>
<dbReference type="GO" id="GO:0008137">
    <property type="term" value="F:NADH dehydrogenase (ubiquinone) activity"/>
    <property type="evidence" value="ECO:0007669"/>
    <property type="project" value="UniProtKB-UniRule"/>
</dbReference>
<accession>A0A5C2A0T6</accession>
<evidence type="ECO:0000256" key="5">
    <source>
        <dbReference type="ARBA" id="ARBA00022448"/>
    </source>
</evidence>
<evidence type="ECO:0000256" key="12">
    <source>
        <dbReference type="ARBA" id="ARBA00023128"/>
    </source>
</evidence>
<dbReference type="GO" id="GO:0031966">
    <property type="term" value="C:mitochondrial membrane"/>
    <property type="evidence" value="ECO:0007669"/>
    <property type="project" value="UniProtKB-SubCell"/>
</dbReference>
<keyword evidence="11 15" id="KW-0520">NAD</keyword>
<comment type="function">
    <text evidence="15">Core subunit of the mitochondrial membrane respiratory chain NADH dehydrogenase (Complex I) which catalyzes electron transfer from NADH through the respiratory chain, using ubiquinone as an electron acceptor. Essential for the catalytic activity and assembly of complex I.</text>
</comment>
<keyword evidence="5 15" id="KW-0813">Transport</keyword>
<evidence type="ECO:0000313" key="16">
    <source>
        <dbReference type="EMBL" id="QEO33847.1"/>
    </source>
</evidence>
<sequence length="173" mass="18254">MLYIMNVLCVGILIGLGGLCCSGVPYFGVVCMVVSSLFCCGLIAAFGSAFVSLLLFIVYLGGMMVVFAYSVAMTEGFEFVFMKGEVFIKLNTVLCGIIGLVLIISFLVGGVKYGFVFGDEYKGILLEDGVGVSLLYSLGMGGLVVCAWALLLALFVVVEMVRSGFHGGGLRSV</sequence>
<evidence type="ECO:0000256" key="11">
    <source>
        <dbReference type="ARBA" id="ARBA00023027"/>
    </source>
</evidence>
<evidence type="ECO:0000256" key="13">
    <source>
        <dbReference type="ARBA" id="ARBA00023136"/>
    </source>
</evidence>
<keyword evidence="7 15" id="KW-0812">Transmembrane</keyword>
<feature type="transmembrane region" description="Helical" evidence="15">
    <location>
        <begin position="93"/>
        <end position="115"/>
    </location>
</feature>
<dbReference type="RefSeq" id="YP_009704355.1">
    <property type="nucleotide sequence ID" value="NC_044967.1"/>
</dbReference>
<evidence type="ECO:0000256" key="10">
    <source>
        <dbReference type="ARBA" id="ARBA00022989"/>
    </source>
</evidence>
<evidence type="ECO:0000256" key="7">
    <source>
        <dbReference type="ARBA" id="ARBA00022692"/>
    </source>
</evidence>
<keyword evidence="13 15" id="KW-0472">Membrane</keyword>
<evidence type="ECO:0000256" key="9">
    <source>
        <dbReference type="ARBA" id="ARBA00022982"/>
    </source>
</evidence>
<geneLocation type="mitochondrion" evidence="16"/>
<comment type="subcellular location">
    <subcellularLocation>
        <location evidence="1 15">Mitochondrion membrane</location>
        <topology evidence="1 15">Multi-pass membrane protein</topology>
    </subcellularLocation>
</comment>
<feature type="transmembrane region" description="Helical" evidence="15">
    <location>
        <begin position="135"/>
        <end position="158"/>
    </location>
</feature>
<evidence type="ECO:0000256" key="14">
    <source>
        <dbReference type="ARBA" id="ARBA00049551"/>
    </source>
</evidence>
<proteinExistence type="inferred from homology"/>
<keyword evidence="15" id="KW-0830">Ubiquinone</keyword>
<evidence type="ECO:0000256" key="15">
    <source>
        <dbReference type="RuleBase" id="RU004430"/>
    </source>
</evidence>
<comment type="similarity">
    <text evidence="2 15">Belongs to the complex I subunit 6 family.</text>
</comment>
<keyword evidence="12 15" id="KW-0496">Mitochondrion</keyword>
<comment type="catalytic activity">
    <reaction evidence="14 15">
        <text>a ubiquinone + NADH + 5 H(+)(in) = a ubiquinol + NAD(+) + 4 H(+)(out)</text>
        <dbReference type="Rhea" id="RHEA:29091"/>
        <dbReference type="Rhea" id="RHEA-COMP:9565"/>
        <dbReference type="Rhea" id="RHEA-COMP:9566"/>
        <dbReference type="ChEBI" id="CHEBI:15378"/>
        <dbReference type="ChEBI" id="CHEBI:16389"/>
        <dbReference type="ChEBI" id="CHEBI:17976"/>
        <dbReference type="ChEBI" id="CHEBI:57540"/>
        <dbReference type="ChEBI" id="CHEBI:57945"/>
        <dbReference type="EC" id="7.1.1.2"/>
    </reaction>
</comment>
<evidence type="ECO:0000256" key="4">
    <source>
        <dbReference type="ARBA" id="ARBA00021095"/>
    </source>
</evidence>
<keyword evidence="8 15" id="KW-1278">Translocase</keyword>
<evidence type="ECO:0000256" key="6">
    <source>
        <dbReference type="ARBA" id="ARBA00022660"/>
    </source>
</evidence>
<dbReference type="EC" id="7.1.1.2" evidence="3 15"/>
<protein>
    <recommendedName>
        <fullName evidence="4 15">NADH-ubiquinone oxidoreductase chain 6</fullName>
        <ecNumber evidence="3 15">7.1.1.2</ecNumber>
    </recommendedName>
</protein>
<dbReference type="InterPro" id="IPR050269">
    <property type="entry name" value="ComplexI_Subunit6"/>
</dbReference>
<keyword evidence="6 15" id="KW-0679">Respiratory chain</keyword>
<feature type="transmembrane region" description="Helical" evidence="15">
    <location>
        <begin position="12"/>
        <end position="44"/>
    </location>
</feature>
<name>A0A5C2A0T6_9SAUR</name>
<evidence type="ECO:0000256" key="2">
    <source>
        <dbReference type="ARBA" id="ARBA00005698"/>
    </source>
</evidence>
<keyword evidence="9 15" id="KW-0249">Electron transport</keyword>
<dbReference type="PANTHER" id="PTHR11435:SF1">
    <property type="entry name" value="NADH-UBIQUINONE OXIDOREDUCTASE CHAIN 6"/>
    <property type="match status" value="1"/>
</dbReference>
<dbReference type="AlphaFoldDB" id="A0A5C2A0T6"/>
<evidence type="ECO:0000256" key="1">
    <source>
        <dbReference type="ARBA" id="ARBA00004225"/>
    </source>
</evidence>
<dbReference type="CTD" id="4541"/>
<dbReference type="GeneID" id="41954635"/>
<reference evidence="16" key="1">
    <citation type="journal article" date="2019" name="Mitochondrial DNA Part B Resour">
        <title>The complete mitogenome of the Eurasian blindsnake Xerotyphlops vermicularis (Reptilia, Typhlopidae).</title>
        <authorList>
            <person name="Kornilios P."/>
        </authorList>
    </citation>
    <scope>NUCLEOTIDE SEQUENCE</scope>
</reference>